<name>A0A016SPN2_9BILA</name>
<feature type="region of interest" description="Disordered" evidence="1">
    <location>
        <begin position="60"/>
        <end position="79"/>
    </location>
</feature>
<keyword evidence="3" id="KW-1185">Reference proteome</keyword>
<dbReference type="Proteomes" id="UP000024635">
    <property type="component" value="Unassembled WGS sequence"/>
</dbReference>
<organism evidence="2 3">
    <name type="scientific">Ancylostoma ceylanicum</name>
    <dbReference type="NCBI Taxonomy" id="53326"/>
    <lineage>
        <taxon>Eukaryota</taxon>
        <taxon>Metazoa</taxon>
        <taxon>Ecdysozoa</taxon>
        <taxon>Nematoda</taxon>
        <taxon>Chromadorea</taxon>
        <taxon>Rhabditida</taxon>
        <taxon>Rhabditina</taxon>
        <taxon>Rhabditomorpha</taxon>
        <taxon>Strongyloidea</taxon>
        <taxon>Ancylostomatidae</taxon>
        <taxon>Ancylostomatinae</taxon>
        <taxon>Ancylostoma</taxon>
    </lineage>
</organism>
<evidence type="ECO:0000256" key="1">
    <source>
        <dbReference type="SAM" id="MobiDB-lite"/>
    </source>
</evidence>
<dbReference type="AlphaFoldDB" id="A0A016SPN2"/>
<evidence type="ECO:0000313" key="3">
    <source>
        <dbReference type="Proteomes" id="UP000024635"/>
    </source>
</evidence>
<gene>
    <name evidence="2" type="primary">Acey_s0195.g1486</name>
    <name evidence="2" type="ORF">Y032_0195g1486</name>
</gene>
<proteinExistence type="predicted"/>
<protein>
    <submittedName>
        <fullName evidence="2">Uncharacterized protein</fullName>
    </submittedName>
</protein>
<dbReference type="EMBL" id="JARK01001531">
    <property type="protein sequence ID" value="EYB92327.1"/>
    <property type="molecule type" value="Genomic_DNA"/>
</dbReference>
<evidence type="ECO:0000313" key="2">
    <source>
        <dbReference type="EMBL" id="EYB92327.1"/>
    </source>
</evidence>
<reference evidence="3" key="1">
    <citation type="journal article" date="2015" name="Nat. Genet.">
        <title>The genome and transcriptome of the zoonotic hookworm Ancylostoma ceylanicum identify infection-specific gene families.</title>
        <authorList>
            <person name="Schwarz E.M."/>
            <person name="Hu Y."/>
            <person name="Antoshechkin I."/>
            <person name="Miller M.M."/>
            <person name="Sternberg P.W."/>
            <person name="Aroian R.V."/>
        </authorList>
    </citation>
    <scope>NUCLEOTIDE SEQUENCE</scope>
    <source>
        <strain evidence="3">HY135</strain>
    </source>
</reference>
<sequence length="79" mass="9101">MTLNVWKYGKIRFKVCSRQSINTFSKMRKLETTKHIEKTLQFVVAERILARAARSHRVPLEATVRPPPSTPTVAPWGHT</sequence>
<accession>A0A016SPN2</accession>
<comment type="caution">
    <text evidence="2">The sequence shown here is derived from an EMBL/GenBank/DDBJ whole genome shotgun (WGS) entry which is preliminary data.</text>
</comment>